<dbReference type="PANTHER" id="PTHR30435:SF1">
    <property type="entry name" value="FLAGELLAR HOOK PROTEIN FLGE"/>
    <property type="match status" value="1"/>
</dbReference>
<reference key="1">
    <citation type="submission" date="2017-08" db="EMBL/GenBank/DDBJ databases">
        <title>A dynamic microbial community with high functional redundancy inhabits the cold, oxic subseafloor aquifer.</title>
        <authorList>
            <person name="Tully B.J."/>
            <person name="Wheat C.G."/>
            <person name="Glazer B.T."/>
            <person name="Huber J.A."/>
        </authorList>
    </citation>
    <scope>NUCLEOTIDE SEQUENCE [LARGE SCALE GENOMIC DNA]</scope>
</reference>
<dbReference type="Pfam" id="PF22692">
    <property type="entry name" value="LlgE_F_G_D1"/>
    <property type="match status" value="1"/>
</dbReference>
<dbReference type="AlphaFoldDB" id="A0A2A4Z208"/>
<dbReference type="Pfam" id="PF07559">
    <property type="entry name" value="FlgE_D2"/>
    <property type="match status" value="1"/>
</dbReference>
<evidence type="ECO:0000256" key="4">
    <source>
        <dbReference type="ARBA" id="ARBA00023143"/>
    </source>
</evidence>
<accession>A0A2A4Z208</accession>
<evidence type="ECO:0000256" key="1">
    <source>
        <dbReference type="ARBA" id="ARBA00004117"/>
    </source>
</evidence>
<dbReference type="GO" id="GO:0009424">
    <property type="term" value="C:bacterial-type flagellum hook"/>
    <property type="evidence" value="ECO:0007669"/>
    <property type="project" value="TreeGrafter"/>
</dbReference>
<dbReference type="InterPro" id="IPR001444">
    <property type="entry name" value="Flag_bb_rod_N"/>
</dbReference>
<evidence type="ECO:0000259" key="6">
    <source>
        <dbReference type="Pfam" id="PF00460"/>
    </source>
</evidence>
<evidence type="ECO:0000256" key="2">
    <source>
        <dbReference type="ARBA" id="ARBA00009677"/>
    </source>
</evidence>
<comment type="similarity">
    <text evidence="2 5">Belongs to the flagella basal body rod proteins family.</text>
</comment>
<protein>
    <recommendedName>
        <fullName evidence="3 5">Flagellar hook protein FlgE</fullName>
    </recommendedName>
</protein>
<feature type="domain" description="Flagellar basal body rod protein N-terminal" evidence="6">
    <location>
        <begin position="7"/>
        <end position="37"/>
    </location>
</feature>
<evidence type="ECO:0000256" key="3">
    <source>
        <dbReference type="ARBA" id="ARBA00019015"/>
    </source>
</evidence>
<dbReference type="Pfam" id="PF00460">
    <property type="entry name" value="Flg_bb_rod"/>
    <property type="match status" value="1"/>
</dbReference>
<feature type="domain" description="Flagellar basal-body/hook protein C-terminal" evidence="7">
    <location>
        <begin position="407"/>
        <end position="448"/>
    </location>
</feature>
<evidence type="ECO:0000259" key="7">
    <source>
        <dbReference type="Pfam" id="PF06429"/>
    </source>
</evidence>
<keyword evidence="4 5" id="KW-0975">Bacterial flagellum</keyword>
<dbReference type="InterPro" id="IPR010930">
    <property type="entry name" value="Flg_bb/hook_C_dom"/>
</dbReference>
<comment type="subcellular location">
    <subcellularLocation>
        <location evidence="1 5">Bacterial flagellum basal body</location>
    </subcellularLocation>
</comment>
<comment type="caution">
    <text evidence="10">The sequence shown here is derived from an EMBL/GenBank/DDBJ whole genome shotgun (WGS) entry which is preliminary data.</text>
</comment>
<organism evidence="10">
    <name type="scientific">OCS116 cluster bacterium</name>
    <dbReference type="NCBI Taxonomy" id="2030921"/>
    <lineage>
        <taxon>Bacteria</taxon>
        <taxon>Pseudomonadati</taxon>
        <taxon>Pseudomonadota</taxon>
        <taxon>Alphaproteobacteria</taxon>
        <taxon>OCS116 cluster</taxon>
    </lineage>
</organism>
<dbReference type="PANTHER" id="PTHR30435">
    <property type="entry name" value="FLAGELLAR PROTEIN"/>
    <property type="match status" value="1"/>
</dbReference>
<evidence type="ECO:0000259" key="9">
    <source>
        <dbReference type="Pfam" id="PF22692"/>
    </source>
</evidence>
<dbReference type="Pfam" id="PF06429">
    <property type="entry name" value="Flg_bbr_C"/>
    <property type="match status" value="1"/>
</dbReference>
<dbReference type="GO" id="GO:0005829">
    <property type="term" value="C:cytosol"/>
    <property type="evidence" value="ECO:0007669"/>
    <property type="project" value="TreeGrafter"/>
</dbReference>
<sequence length="450" mass="47335">MGIFGAMTTAVAGLRAQSFALEHISDNIANSQTIGFKRTEVSFMDVVSSSDPRQQQSGSVMAFTRATNDTQGDLLGSEVDTNLAINGDGYFVISEQSGVADGLPVFDTVTRYTRRGDFELDRNGYLVNGAGYFLKGNPIDPATGNPSGNEPSVIKFSKDFLAARPTSLINYRLNLPIHPLTQTAQDGGAEFLAAPLAGTDITDADAATFIDESIDGRSITVFDEAGNKVNVQFRWAKTSDAPDTWSLYYNSDSAPTGPGDVTWTKLPDDYVFGANSVLTAPLSAVNAGEVTITALTINGDNLGDLKLKHGKDGGLSQYDDDGGSAIVNEISQNGYSAGELSGVAITGNGRVAVTYTNGVVVEKSQIALASFAADGFLKKQNGSAFTATAESGAAEAGATGFIVANQLEASNTDIAEEFSKLIVTQQAYAAGTRIVTTANEMLQEVINMKR</sequence>
<dbReference type="InterPro" id="IPR037058">
    <property type="entry name" value="Falgellar_hook_FlgE_sf"/>
</dbReference>
<dbReference type="GO" id="GO:0071978">
    <property type="term" value="P:bacterial-type flagellum-dependent swarming motility"/>
    <property type="evidence" value="ECO:0007669"/>
    <property type="project" value="TreeGrafter"/>
</dbReference>
<dbReference type="SUPFAM" id="SSF117143">
    <property type="entry name" value="Flagellar hook protein flgE"/>
    <property type="match status" value="1"/>
</dbReference>
<dbReference type="InterPro" id="IPR037925">
    <property type="entry name" value="FlgE/F/G-like"/>
</dbReference>
<feature type="domain" description="Flagellar hook protein FlgE D2" evidence="8">
    <location>
        <begin position="217"/>
        <end position="335"/>
    </location>
</feature>
<gene>
    <name evidence="10" type="ORF">COB13_09225</name>
</gene>
<name>A0A2A4Z208_9PROT</name>
<dbReference type="EMBL" id="NVUS01000010">
    <property type="protein sequence ID" value="PCJ00780.1"/>
    <property type="molecule type" value="Genomic_DNA"/>
</dbReference>
<evidence type="ECO:0000256" key="5">
    <source>
        <dbReference type="RuleBase" id="RU362116"/>
    </source>
</evidence>
<dbReference type="Gene3D" id="2.60.98.20">
    <property type="entry name" value="Flagellar hook protein FlgE"/>
    <property type="match status" value="1"/>
</dbReference>
<dbReference type="InterPro" id="IPR053967">
    <property type="entry name" value="LlgE_F_G-like_D1"/>
</dbReference>
<evidence type="ECO:0000313" key="10">
    <source>
        <dbReference type="EMBL" id="PCJ00780.1"/>
    </source>
</evidence>
<comment type="function">
    <text evidence="5">A flexible structure which links the flagellar filament to the drive apparatus in the basal body.</text>
</comment>
<dbReference type="InterPro" id="IPR011491">
    <property type="entry name" value="FlgE_D2"/>
</dbReference>
<feature type="domain" description="Flagellar hook protein FlgE/F/G-like D1" evidence="9">
    <location>
        <begin position="84"/>
        <end position="136"/>
    </location>
</feature>
<evidence type="ECO:0000259" key="8">
    <source>
        <dbReference type="Pfam" id="PF07559"/>
    </source>
</evidence>
<dbReference type="InterPro" id="IPR020013">
    <property type="entry name" value="Flagellar_FlgE/F/G"/>
</dbReference>
<dbReference type="NCBIfam" id="TIGR03506">
    <property type="entry name" value="FlgEFG_subfam"/>
    <property type="match status" value="1"/>
</dbReference>
<reference evidence="10" key="2">
    <citation type="journal article" date="2018" name="ISME J.">
        <title>A dynamic microbial community with high functional redundancy inhabits the cold, oxic subseafloor aquifer.</title>
        <authorList>
            <person name="Tully B.J."/>
            <person name="Wheat C.G."/>
            <person name="Glazer B.T."/>
            <person name="Huber J.A."/>
        </authorList>
    </citation>
    <scope>NUCLEOTIDE SEQUENCE</scope>
    <source>
        <strain evidence="10">NORP83</strain>
    </source>
</reference>
<proteinExistence type="inferred from homology"/>
<dbReference type="GO" id="GO:0009425">
    <property type="term" value="C:bacterial-type flagellum basal body"/>
    <property type="evidence" value="ECO:0007669"/>
    <property type="project" value="UniProtKB-SubCell"/>
</dbReference>